<dbReference type="InterPro" id="IPR002156">
    <property type="entry name" value="RNaseH_domain"/>
</dbReference>
<sequence>MVQGTVMRAHFIFHITSLSGERQARCVVKTEKEPTMKNESCALFIAVTASSVGGGIGLVVYDQAGERIDQQCLSMQGYICNTELELIALVECMQYARDGDVIYTSSDFCVRGFNEWIDTWKQKGWRKSDKKPVANRDLWQQIDALRAEKYVELIRATSSTHPALIEAYDMAKQALSKL</sequence>
<reference evidence="2 3" key="1">
    <citation type="journal article" date="2003" name="Genome Res.">
        <title>Comparative genome analysis of Vibrio vulnificus, a marine pathogen.</title>
        <authorList>
            <person name="Chen C.Y."/>
            <person name="Wu K.M."/>
            <person name="Chang Y.C."/>
            <person name="Chang C.H."/>
            <person name="Tsai H.C."/>
            <person name="Liao T.L."/>
            <person name="Liu Y.M."/>
            <person name="Chen H.J."/>
            <person name="Shen A.B."/>
            <person name="Li J.C."/>
            <person name="Su T.L."/>
            <person name="Shao C.P."/>
            <person name="Lee C.T."/>
            <person name="Hor L.I."/>
            <person name="Tsai S.F."/>
        </authorList>
    </citation>
    <scope>NUCLEOTIDE SEQUENCE [LARGE SCALE GENOMIC DNA]</scope>
    <source>
        <strain evidence="2 3">YJ016</strain>
    </source>
</reference>
<name>Q7MJA8_VIBVY</name>
<dbReference type="RefSeq" id="WP_309136769.1">
    <property type="nucleotide sequence ID" value="NC_005139.1"/>
</dbReference>
<dbReference type="NCBIfam" id="NF006433">
    <property type="entry name" value="PRK08719.1"/>
    <property type="match status" value="1"/>
</dbReference>
<dbReference type="Proteomes" id="UP000002675">
    <property type="component" value="Chromosome I"/>
</dbReference>
<dbReference type="Pfam" id="PF00075">
    <property type="entry name" value="RNase_H"/>
    <property type="match status" value="1"/>
</dbReference>
<dbReference type="InterPro" id="IPR012337">
    <property type="entry name" value="RNaseH-like_sf"/>
</dbReference>
<dbReference type="InterPro" id="IPR036397">
    <property type="entry name" value="RNaseH_sf"/>
</dbReference>
<dbReference type="PROSITE" id="PS50879">
    <property type="entry name" value="RNASE_H_1"/>
    <property type="match status" value="1"/>
</dbReference>
<dbReference type="GO" id="GO:0003676">
    <property type="term" value="F:nucleic acid binding"/>
    <property type="evidence" value="ECO:0007669"/>
    <property type="project" value="InterPro"/>
</dbReference>
<protein>
    <submittedName>
        <fullName evidence="2">Ribonuclease HI</fullName>
    </submittedName>
</protein>
<evidence type="ECO:0000313" key="2">
    <source>
        <dbReference type="EMBL" id="BAC95018.1"/>
    </source>
</evidence>
<dbReference type="GO" id="GO:0004523">
    <property type="term" value="F:RNA-DNA hybrid ribonuclease activity"/>
    <property type="evidence" value="ECO:0007669"/>
    <property type="project" value="InterPro"/>
</dbReference>
<dbReference type="EMBL" id="BA000037">
    <property type="protein sequence ID" value="BAC95018.1"/>
    <property type="molecule type" value="Genomic_DNA"/>
</dbReference>
<dbReference type="KEGG" id="vvy:VV2254"/>
<evidence type="ECO:0000259" key="1">
    <source>
        <dbReference type="PROSITE" id="PS50879"/>
    </source>
</evidence>
<accession>Q7MJA8</accession>
<dbReference type="HOGENOM" id="CLU_030894_8_0_6"/>
<proteinExistence type="predicted"/>
<dbReference type="Gene3D" id="3.30.420.10">
    <property type="entry name" value="Ribonuclease H-like superfamily/Ribonuclease H"/>
    <property type="match status" value="1"/>
</dbReference>
<dbReference type="SUPFAM" id="SSF53098">
    <property type="entry name" value="Ribonuclease H-like"/>
    <property type="match status" value="1"/>
</dbReference>
<feature type="domain" description="RNase H type-1" evidence="1">
    <location>
        <begin position="39"/>
        <end position="176"/>
    </location>
</feature>
<evidence type="ECO:0000313" key="3">
    <source>
        <dbReference type="Proteomes" id="UP000002675"/>
    </source>
</evidence>
<dbReference type="AlphaFoldDB" id="Q7MJA8"/>
<organism evidence="2 3">
    <name type="scientific">Vibrio vulnificus (strain YJ016)</name>
    <dbReference type="NCBI Taxonomy" id="196600"/>
    <lineage>
        <taxon>Bacteria</taxon>
        <taxon>Pseudomonadati</taxon>
        <taxon>Pseudomonadota</taxon>
        <taxon>Gammaproteobacteria</taxon>
        <taxon>Vibrionales</taxon>
        <taxon>Vibrionaceae</taxon>
        <taxon>Vibrio</taxon>
    </lineage>
</organism>
<gene>
    <name evidence="2" type="ordered locus">VV2254</name>
</gene>